<dbReference type="PANTHER" id="PTHR42996:SF1">
    <property type="entry name" value="PHOSPHATE-BINDING PROTEIN PSTS"/>
    <property type="match status" value="1"/>
</dbReference>
<protein>
    <recommendedName>
        <fullName evidence="4 7">Phosphate-binding protein PstS</fullName>
    </recommendedName>
</protein>
<dbReference type="Proteomes" id="UP000218069">
    <property type="component" value="Unassembled WGS sequence"/>
</dbReference>
<keyword evidence="8" id="KW-0732">Signal</keyword>
<evidence type="ECO:0000259" key="9">
    <source>
        <dbReference type="Pfam" id="PF12849"/>
    </source>
</evidence>
<evidence type="ECO:0000256" key="8">
    <source>
        <dbReference type="SAM" id="SignalP"/>
    </source>
</evidence>
<evidence type="ECO:0000256" key="5">
    <source>
        <dbReference type="ARBA" id="ARBA00022448"/>
    </source>
</evidence>
<dbReference type="InterPro" id="IPR050962">
    <property type="entry name" value="Phosphate-bind_PstS"/>
</dbReference>
<dbReference type="InterPro" id="IPR005673">
    <property type="entry name" value="ABC_phos-bd_PstS"/>
</dbReference>
<evidence type="ECO:0000256" key="3">
    <source>
        <dbReference type="ARBA" id="ARBA00011529"/>
    </source>
</evidence>
<evidence type="ECO:0000313" key="11">
    <source>
        <dbReference type="Proteomes" id="UP000218069"/>
    </source>
</evidence>
<feature type="signal peptide" evidence="8">
    <location>
        <begin position="1"/>
        <end position="20"/>
    </location>
</feature>
<name>A0A240E3U0_9BURK</name>
<comment type="similarity">
    <text evidence="2 7">Belongs to the PstS family.</text>
</comment>
<evidence type="ECO:0000256" key="7">
    <source>
        <dbReference type="PIRNR" id="PIRNR002756"/>
    </source>
</evidence>
<dbReference type="OrthoDB" id="9801510at2"/>
<proteinExistence type="inferred from homology"/>
<dbReference type="Gene3D" id="3.40.190.10">
    <property type="entry name" value="Periplasmic binding protein-like II"/>
    <property type="match status" value="2"/>
</dbReference>
<sequence>MNLKQSLALVLCIIALPAGAVDITGAGASFPFPLYSKWAEAYKAETGVKVNYQSIGSSGGLKQIKEKTVNFAASDYPLKYEELQSEGLVQFPAIIGGVVPIINVAGIQPGQLRLTGPVLAEIFMGQILRWDDVQIQELNPNLKFPKELITVVHRADGSGTTAIFVDYLSKISPSWKAKVGSGPTVKWPAVSSIGGKGNEGVTATVARIKNTIGYAEYAYVKKNNLGYTLMMNASGNYVAPSDKSFTAASTGTDWTKFPGMATFITNALGEKAWPITAASFVLLYKNADDPAASAEVMRFFDFGFRQGQDIARNLEYVPLPSSTFEFIRRSVWTQVQ</sequence>
<dbReference type="NCBIfam" id="TIGR00975">
    <property type="entry name" value="3a0107s03"/>
    <property type="match status" value="1"/>
</dbReference>
<keyword evidence="6 7" id="KW-0592">Phosphate transport</keyword>
<evidence type="ECO:0000256" key="1">
    <source>
        <dbReference type="ARBA" id="ARBA00002841"/>
    </source>
</evidence>
<gene>
    <name evidence="10" type="ORF">SAMN06295945_1918</name>
</gene>
<feature type="domain" description="PBP" evidence="9">
    <location>
        <begin position="20"/>
        <end position="302"/>
    </location>
</feature>
<dbReference type="GO" id="GO:0043190">
    <property type="term" value="C:ATP-binding cassette (ABC) transporter complex"/>
    <property type="evidence" value="ECO:0007669"/>
    <property type="project" value="InterPro"/>
</dbReference>
<comment type="function">
    <text evidence="1 7">Part of the ABC transporter complex PstSACB involved in phosphate import.</text>
</comment>
<dbReference type="GO" id="GO:0035435">
    <property type="term" value="P:phosphate ion transmembrane transport"/>
    <property type="evidence" value="ECO:0007669"/>
    <property type="project" value="InterPro"/>
</dbReference>
<dbReference type="RefSeq" id="WP_096674697.1">
    <property type="nucleotide sequence ID" value="NZ_OANS01000005.1"/>
</dbReference>
<evidence type="ECO:0000256" key="2">
    <source>
        <dbReference type="ARBA" id="ARBA00008725"/>
    </source>
</evidence>
<keyword evidence="11" id="KW-1185">Reference proteome</keyword>
<dbReference type="NCBIfam" id="NF008171">
    <property type="entry name" value="PRK10918.1"/>
    <property type="match status" value="1"/>
</dbReference>
<dbReference type="PANTHER" id="PTHR42996">
    <property type="entry name" value="PHOSPHATE-BINDING PROTEIN PSTS"/>
    <property type="match status" value="1"/>
</dbReference>
<evidence type="ECO:0000256" key="4">
    <source>
        <dbReference type="ARBA" id="ARBA00021889"/>
    </source>
</evidence>
<dbReference type="GO" id="GO:0042301">
    <property type="term" value="F:phosphate ion binding"/>
    <property type="evidence" value="ECO:0007669"/>
    <property type="project" value="InterPro"/>
</dbReference>
<feature type="chain" id="PRO_5012489688" description="Phosphate-binding protein PstS" evidence="8">
    <location>
        <begin position="21"/>
        <end position="336"/>
    </location>
</feature>
<evidence type="ECO:0000256" key="6">
    <source>
        <dbReference type="ARBA" id="ARBA00022592"/>
    </source>
</evidence>
<dbReference type="SUPFAM" id="SSF53850">
    <property type="entry name" value="Periplasmic binding protein-like II"/>
    <property type="match status" value="1"/>
</dbReference>
<dbReference type="Pfam" id="PF12849">
    <property type="entry name" value="PBP_like_2"/>
    <property type="match status" value="1"/>
</dbReference>
<dbReference type="InterPro" id="IPR024370">
    <property type="entry name" value="PBP_domain"/>
</dbReference>
<accession>A0A240E3U0</accession>
<dbReference type="EMBL" id="OANS01000005">
    <property type="protein sequence ID" value="SNX29540.1"/>
    <property type="molecule type" value="Genomic_DNA"/>
</dbReference>
<dbReference type="PIRSF" id="PIRSF002756">
    <property type="entry name" value="PstS"/>
    <property type="match status" value="1"/>
</dbReference>
<dbReference type="AlphaFoldDB" id="A0A240E3U0"/>
<organism evidence="10 11">
    <name type="scientific">Polynucleobacter meluiroseus</name>
    <dbReference type="NCBI Taxonomy" id="1938814"/>
    <lineage>
        <taxon>Bacteria</taxon>
        <taxon>Pseudomonadati</taxon>
        <taxon>Pseudomonadota</taxon>
        <taxon>Betaproteobacteria</taxon>
        <taxon>Burkholderiales</taxon>
        <taxon>Burkholderiaceae</taxon>
        <taxon>Polynucleobacter</taxon>
    </lineage>
</organism>
<comment type="subunit">
    <text evidence="3 7">The complex is composed of two ATP-binding proteins (PstB), two transmembrane proteins (PstC and PstA) and a solute-binding protein (PstS).</text>
</comment>
<reference evidence="11" key="1">
    <citation type="submission" date="2017-08" db="EMBL/GenBank/DDBJ databases">
        <authorList>
            <person name="Varghese N."/>
            <person name="Submissions S."/>
        </authorList>
    </citation>
    <scope>NUCLEOTIDE SEQUENCE [LARGE SCALE GENOMIC DNA]</scope>
    <source>
        <strain evidence="11">AP-Melu-1000-B4</strain>
    </source>
</reference>
<keyword evidence="5 7" id="KW-0813">Transport</keyword>
<evidence type="ECO:0000313" key="10">
    <source>
        <dbReference type="EMBL" id="SNX29540.1"/>
    </source>
</evidence>
<dbReference type="CDD" id="cd13565">
    <property type="entry name" value="PBP2_PstS"/>
    <property type="match status" value="1"/>
</dbReference>